<keyword evidence="6 9" id="KW-0067">ATP-binding</keyword>
<feature type="domain" description="ABC transporter" evidence="8">
    <location>
        <begin position="25"/>
        <end position="277"/>
    </location>
</feature>
<dbReference type="GO" id="GO:0005524">
    <property type="term" value="F:ATP binding"/>
    <property type="evidence" value="ECO:0007669"/>
    <property type="project" value="UniProtKB-KW"/>
</dbReference>
<dbReference type="Gene3D" id="3.40.50.300">
    <property type="entry name" value="P-loop containing nucleotide triphosphate hydrolases"/>
    <property type="match status" value="1"/>
</dbReference>
<dbReference type="AlphaFoldDB" id="A0A1H1VXV2"/>
<dbReference type="Proteomes" id="UP000185663">
    <property type="component" value="Chromosome I"/>
</dbReference>
<evidence type="ECO:0000256" key="6">
    <source>
        <dbReference type="ARBA" id="ARBA00022840"/>
    </source>
</evidence>
<dbReference type="EMBL" id="LT629776">
    <property type="protein sequence ID" value="SDS89086.1"/>
    <property type="molecule type" value="Genomic_DNA"/>
</dbReference>
<dbReference type="Pfam" id="PF08352">
    <property type="entry name" value="oligo_HPY"/>
    <property type="match status" value="1"/>
</dbReference>
<dbReference type="FunFam" id="3.40.50.300:FF:000016">
    <property type="entry name" value="Oligopeptide ABC transporter ATP-binding component"/>
    <property type="match status" value="1"/>
</dbReference>
<evidence type="ECO:0000313" key="9">
    <source>
        <dbReference type="EMBL" id="SDS89086.1"/>
    </source>
</evidence>
<dbReference type="SUPFAM" id="SSF52540">
    <property type="entry name" value="P-loop containing nucleoside triphosphate hydrolases"/>
    <property type="match status" value="1"/>
</dbReference>
<evidence type="ECO:0000256" key="4">
    <source>
        <dbReference type="ARBA" id="ARBA00022475"/>
    </source>
</evidence>
<sequence>MSTSAIPRTAPREGDARTGEPVLEIRNLSVDYGYGSDPTHVLRQASLTLHRGEVLGLAGESGCGKSTLAYGATRLLPPPGLVTGGQVWFTDRDGTRSDILALDDAALRASRWRDMAIVFQGAMNSLNPVFRIGRQIADGILAHSPGMRRADATERAAAMLEMVGISPDRRRDFPHQLSGGMRQRVMIAMALSLDPQVLIMDEPTTALDVVMQRQIVEQIAELRERLGFAVIFITHDVSLLIEIADRIAIMYAGEIVEEAAAQDVYRRPRHPYTDALLHSFPPLRGPRRELGGIPGSPPDLARLPTGCPFRARCAFAYDACAHVVPELAETGVPGDAPFRRVACLRHDTRSVVEAGFDPQPLPEELARR</sequence>
<dbReference type="InterPro" id="IPR013563">
    <property type="entry name" value="Oligopep_ABC_C"/>
</dbReference>
<comment type="similarity">
    <text evidence="2">Belongs to the ABC transporter superfamily.</text>
</comment>
<dbReference type="InterPro" id="IPR017871">
    <property type="entry name" value="ABC_transporter-like_CS"/>
</dbReference>
<evidence type="ECO:0000313" key="10">
    <source>
        <dbReference type="Proteomes" id="UP000185663"/>
    </source>
</evidence>
<dbReference type="GO" id="GO:0016887">
    <property type="term" value="F:ATP hydrolysis activity"/>
    <property type="evidence" value="ECO:0007669"/>
    <property type="project" value="InterPro"/>
</dbReference>
<name>A0A1H1VXV2_9CELL</name>
<dbReference type="CDD" id="cd03257">
    <property type="entry name" value="ABC_NikE_OppD_transporters"/>
    <property type="match status" value="1"/>
</dbReference>
<reference evidence="9 10" key="1">
    <citation type="submission" date="2016-10" db="EMBL/GenBank/DDBJ databases">
        <authorList>
            <person name="de Groot N.N."/>
        </authorList>
    </citation>
    <scope>NUCLEOTIDE SEQUENCE [LARGE SCALE GENOMIC DNA]</scope>
    <source>
        <strain evidence="9 10">DSM 22126</strain>
    </source>
</reference>
<dbReference type="InterPro" id="IPR003593">
    <property type="entry name" value="AAA+_ATPase"/>
</dbReference>
<dbReference type="InterPro" id="IPR050388">
    <property type="entry name" value="ABC_Ni/Peptide_Import"/>
</dbReference>
<accession>A0A1H1VXV2</accession>
<proteinExistence type="inferred from homology"/>
<evidence type="ECO:0000256" key="5">
    <source>
        <dbReference type="ARBA" id="ARBA00022741"/>
    </source>
</evidence>
<dbReference type="InterPro" id="IPR027417">
    <property type="entry name" value="P-loop_NTPase"/>
</dbReference>
<dbReference type="GO" id="GO:0005886">
    <property type="term" value="C:plasma membrane"/>
    <property type="evidence" value="ECO:0007669"/>
    <property type="project" value="UniProtKB-SubCell"/>
</dbReference>
<dbReference type="STRING" id="545619.SAMN04489860_2634"/>
<evidence type="ECO:0000259" key="8">
    <source>
        <dbReference type="PROSITE" id="PS50893"/>
    </source>
</evidence>
<dbReference type="GO" id="GO:0015833">
    <property type="term" value="P:peptide transport"/>
    <property type="evidence" value="ECO:0007669"/>
    <property type="project" value="InterPro"/>
</dbReference>
<evidence type="ECO:0000256" key="7">
    <source>
        <dbReference type="ARBA" id="ARBA00023136"/>
    </source>
</evidence>
<organism evidence="9 10">
    <name type="scientific">Paraoerskovia marina</name>
    <dbReference type="NCBI Taxonomy" id="545619"/>
    <lineage>
        <taxon>Bacteria</taxon>
        <taxon>Bacillati</taxon>
        <taxon>Actinomycetota</taxon>
        <taxon>Actinomycetes</taxon>
        <taxon>Micrococcales</taxon>
        <taxon>Cellulomonadaceae</taxon>
        <taxon>Paraoerskovia</taxon>
    </lineage>
</organism>
<dbReference type="Pfam" id="PF00005">
    <property type="entry name" value="ABC_tran"/>
    <property type="match status" value="1"/>
</dbReference>
<dbReference type="PROSITE" id="PS00211">
    <property type="entry name" value="ABC_TRANSPORTER_1"/>
    <property type="match status" value="1"/>
</dbReference>
<comment type="subcellular location">
    <subcellularLocation>
        <location evidence="1">Cell membrane</location>
        <topology evidence="1">Peripheral membrane protein</topology>
    </subcellularLocation>
</comment>
<dbReference type="SMART" id="SM00382">
    <property type="entry name" value="AAA"/>
    <property type="match status" value="1"/>
</dbReference>
<keyword evidence="4" id="KW-1003">Cell membrane</keyword>
<dbReference type="eggNOG" id="COG0444">
    <property type="taxonomic scope" value="Bacteria"/>
</dbReference>
<gene>
    <name evidence="9" type="ORF">SAMN04489860_2634</name>
</gene>
<evidence type="ECO:0000256" key="2">
    <source>
        <dbReference type="ARBA" id="ARBA00005417"/>
    </source>
</evidence>
<keyword evidence="7" id="KW-0472">Membrane</keyword>
<dbReference type="NCBIfam" id="TIGR01727">
    <property type="entry name" value="oligo_HPY"/>
    <property type="match status" value="1"/>
</dbReference>
<dbReference type="PANTHER" id="PTHR43297">
    <property type="entry name" value="OLIGOPEPTIDE TRANSPORT ATP-BINDING PROTEIN APPD"/>
    <property type="match status" value="1"/>
</dbReference>
<evidence type="ECO:0000256" key="3">
    <source>
        <dbReference type="ARBA" id="ARBA00022448"/>
    </source>
</evidence>
<keyword evidence="5" id="KW-0547">Nucleotide-binding</keyword>
<dbReference type="OrthoDB" id="3677453at2"/>
<dbReference type="PROSITE" id="PS50893">
    <property type="entry name" value="ABC_TRANSPORTER_2"/>
    <property type="match status" value="1"/>
</dbReference>
<protein>
    <submittedName>
        <fullName evidence="9">Peptide/nickel transport system ATP-binding protein</fullName>
    </submittedName>
</protein>
<keyword evidence="10" id="KW-1185">Reference proteome</keyword>
<dbReference type="RefSeq" id="WP_083372783.1">
    <property type="nucleotide sequence ID" value="NZ_LT629776.1"/>
</dbReference>
<dbReference type="PANTHER" id="PTHR43297:SF2">
    <property type="entry name" value="DIPEPTIDE TRANSPORT ATP-BINDING PROTEIN DPPD"/>
    <property type="match status" value="1"/>
</dbReference>
<dbReference type="InterPro" id="IPR003439">
    <property type="entry name" value="ABC_transporter-like_ATP-bd"/>
</dbReference>
<keyword evidence="3" id="KW-0813">Transport</keyword>
<evidence type="ECO:0000256" key="1">
    <source>
        <dbReference type="ARBA" id="ARBA00004202"/>
    </source>
</evidence>